<feature type="domain" description="HTH tetR-type" evidence="6">
    <location>
        <begin position="25"/>
        <end position="85"/>
    </location>
</feature>
<feature type="region of interest" description="Disordered" evidence="5">
    <location>
        <begin position="1"/>
        <end position="22"/>
    </location>
</feature>
<evidence type="ECO:0000313" key="7">
    <source>
        <dbReference type="EMBL" id="NDK90059.1"/>
    </source>
</evidence>
<dbReference type="InterPro" id="IPR023772">
    <property type="entry name" value="DNA-bd_HTH_TetR-type_CS"/>
</dbReference>
<dbReference type="Pfam" id="PF00440">
    <property type="entry name" value="TetR_N"/>
    <property type="match status" value="1"/>
</dbReference>
<organism evidence="7 8">
    <name type="scientific">Gordonia desulfuricans</name>
    <dbReference type="NCBI Taxonomy" id="89051"/>
    <lineage>
        <taxon>Bacteria</taxon>
        <taxon>Bacillati</taxon>
        <taxon>Actinomycetota</taxon>
        <taxon>Actinomycetes</taxon>
        <taxon>Mycobacteriales</taxon>
        <taxon>Gordoniaceae</taxon>
        <taxon>Gordonia</taxon>
    </lineage>
</organism>
<gene>
    <name evidence="7" type="ORF">GYA93_10765</name>
</gene>
<sequence length="223" mass="23596">MGSGEGEVDGGDPVDQGDRGGRPALTNAHALAACAQELFLRDGFEQTTVADIARAAGVSSRTFFRYFPAKADVVWVESDAEIAVFRTVLDAAAGDAATGGVAAGGVDAWRVIADGFAASLDHGDAQETWARHRAELILREPAVQAQATVIYAQWRATIAEFVATCLRIEPSSAPVVAIAYAGIAASRGAHELWLAQTGMPLSDCIFRMFELMRPAISTTIETR</sequence>
<dbReference type="AlphaFoldDB" id="A0A7K3LP96"/>
<name>A0A7K3LP96_9ACTN</name>
<reference evidence="7 8" key="1">
    <citation type="submission" date="2020-01" db="EMBL/GenBank/DDBJ databases">
        <title>Investigation of new actinobacteria for the biodesulphurisation of diesel fuel.</title>
        <authorList>
            <person name="Athi Narayanan S.M."/>
        </authorList>
    </citation>
    <scope>NUCLEOTIDE SEQUENCE [LARGE SCALE GENOMIC DNA]</scope>
    <source>
        <strain evidence="7 8">213E</strain>
    </source>
</reference>
<dbReference type="Pfam" id="PF17754">
    <property type="entry name" value="TetR_C_14"/>
    <property type="match status" value="1"/>
</dbReference>
<dbReference type="PROSITE" id="PS50977">
    <property type="entry name" value="HTH_TETR_2"/>
    <property type="match status" value="1"/>
</dbReference>
<feature type="compositionally biased region" description="Acidic residues" evidence="5">
    <location>
        <begin position="1"/>
        <end position="12"/>
    </location>
</feature>
<evidence type="ECO:0000256" key="2">
    <source>
        <dbReference type="ARBA" id="ARBA00023125"/>
    </source>
</evidence>
<keyword evidence="3" id="KW-0804">Transcription</keyword>
<dbReference type="GO" id="GO:0003700">
    <property type="term" value="F:DNA-binding transcription factor activity"/>
    <property type="evidence" value="ECO:0007669"/>
    <property type="project" value="TreeGrafter"/>
</dbReference>
<dbReference type="InterPro" id="IPR041347">
    <property type="entry name" value="MftR_C"/>
</dbReference>
<dbReference type="RefSeq" id="WP_059037185.1">
    <property type="nucleotide sequence ID" value="NZ_JAADZU010000029.1"/>
</dbReference>
<evidence type="ECO:0000256" key="4">
    <source>
        <dbReference type="PROSITE-ProRule" id="PRU00335"/>
    </source>
</evidence>
<evidence type="ECO:0000256" key="1">
    <source>
        <dbReference type="ARBA" id="ARBA00023015"/>
    </source>
</evidence>
<evidence type="ECO:0000313" key="8">
    <source>
        <dbReference type="Proteomes" id="UP000466307"/>
    </source>
</evidence>
<dbReference type="Gene3D" id="1.10.10.60">
    <property type="entry name" value="Homeodomain-like"/>
    <property type="match status" value="1"/>
</dbReference>
<dbReference type="PANTHER" id="PTHR30055:SF238">
    <property type="entry name" value="MYCOFACTOCIN BIOSYNTHESIS TRANSCRIPTIONAL REGULATOR MFTR-RELATED"/>
    <property type="match status" value="1"/>
</dbReference>
<dbReference type="Proteomes" id="UP000466307">
    <property type="component" value="Unassembled WGS sequence"/>
</dbReference>
<evidence type="ECO:0000256" key="3">
    <source>
        <dbReference type="ARBA" id="ARBA00023163"/>
    </source>
</evidence>
<dbReference type="InterPro" id="IPR009057">
    <property type="entry name" value="Homeodomain-like_sf"/>
</dbReference>
<dbReference type="PRINTS" id="PR00455">
    <property type="entry name" value="HTHTETR"/>
</dbReference>
<dbReference type="PANTHER" id="PTHR30055">
    <property type="entry name" value="HTH-TYPE TRANSCRIPTIONAL REGULATOR RUTR"/>
    <property type="match status" value="1"/>
</dbReference>
<dbReference type="SUPFAM" id="SSF46689">
    <property type="entry name" value="Homeodomain-like"/>
    <property type="match status" value="1"/>
</dbReference>
<dbReference type="GO" id="GO:0000976">
    <property type="term" value="F:transcription cis-regulatory region binding"/>
    <property type="evidence" value="ECO:0007669"/>
    <property type="project" value="TreeGrafter"/>
</dbReference>
<keyword evidence="8" id="KW-1185">Reference proteome</keyword>
<proteinExistence type="predicted"/>
<dbReference type="EMBL" id="JAADZU010000029">
    <property type="protein sequence ID" value="NDK90059.1"/>
    <property type="molecule type" value="Genomic_DNA"/>
</dbReference>
<dbReference type="InterPro" id="IPR001647">
    <property type="entry name" value="HTH_TetR"/>
</dbReference>
<keyword evidence="1" id="KW-0805">Transcription regulation</keyword>
<evidence type="ECO:0000259" key="6">
    <source>
        <dbReference type="PROSITE" id="PS50977"/>
    </source>
</evidence>
<keyword evidence="2 4" id="KW-0238">DNA-binding</keyword>
<dbReference type="InterPro" id="IPR050109">
    <property type="entry name" value="HTH-type_TetR-like_transc_reg"/>
</dbReference>
<feature type="DNA-binding region" description="H-T-H motif" evidence="4">
    <location>
        <begin position="48"/>
        <end position="67"/>
    </location>
</feature>
<comment type="caution">
    <text evidence="7">The sequence shown here is derived from an EMBL/GenBank/DDBJ whole genome shotgun (WGS) entry which is preliminary data.</text>
</comment>
<evidence type="ECO:0000256" key="5">
    <source>
        <dbReference type="SAM" id="MobiDB-lite"/>
    </source>
</evidence>
<accession>A0A7K3LP96</accession>
<protein>
    <submittedName>
        <fullName evidence="7">TetR family transcriptional regulator</fullName>
    </submittedName>
</protein>
<dbReference type="PROSITE" id="PS01081">
    <property type="entry name" value="HTH_TETR_1"/>
    <property type="match status" value="1"/>
</dbReference>
<dbReference type="Gene3D" id="1.10.357.10">
    <property type="entry name" value="Tetracycline Repressor, domain 2"/>
    <property type="match status" value="1"/>
</dbReference>